<dbReference type="AlphaFoldDB" id="A0AAD4QKV4"/>
<name>A0AAD4QKV4_9AGAM</name>
<accession>A0AAD4QKV4</accession>
<protein>
    <submittedName>
        <fullName evidence="1">Uncharacterized protein</fullName>
    </submittedName>
</protein>
<dbReference type="Proteomes" id="UP001203297">
    <property type="component" value="Unassembled WGS sequence"/>
</dbReference>
<organism evidence="1 2">
    <name type="scientific">Multifurca ochricompacta</name>
    <dbReference type="NCBI Taxonomy" id="376703"/>
    <lineage>
        <taxon>Eukaryota</taxon>
        <taxon>Fungi</taxon>
        <taxon>Dikarya</taxon>
        <taxon>Basidiomycota</taxon>
        <taxon>Agaricomycotina</taxon>
        <taxon>Agaricomycetes</taxon>
        <taxon>Russulales</taxon>
        <taxon>Russulaceae</taxon>
        <taxon>Multifurca</taxon>
    </lineage>
</organism>
<feature type="non-terminal residue" evidence="1">
    <location>
        <position position="196"/>
    </location>
</feature>
<sequence>PLCRILCLASPTRSTHVPPYRIDPFAGCKPSFGGRKGRGRGLDPLNPPPPHTGRHQSFLFISIFPFRVRFCVAHGPMAAAARQIQIFFFFKFFPPPSIGSKRCFNHQSENRREGKGRRGGCPDGIDEVILRVTFVGHAVAFPRSQRKKECYLLFALFDREGGLLVRWDFLELGWTHPRWVGWVPRACIIIIIIIIK</sequence>
<evidence type="ECO:0000313" key="2">
    <source>
        <dbReference type="Proteomes" id="UP001203297"/>
    </source>
</evidence>
<evidence type="ECO:0000313" key="1">
    <source>
        <dbReference type="EMBL" id="KAI0295161.1"/>
    </source>
</evidence>
<keyword evidence="2" id="KW-1185">Reference proteome</keyword>
<gene>
    <name evidence="1" type="ORF">B0F90DRAFT_1752390</name>
</gene>
<proteinExistence type="predicted"/>
<reference evidence="1" key="1">
    <citation type="journal article" date="2022" name="New Phytol.">
        <title>Evolutionary transition to the ectomycorrhizal habit in the genomes of a hyperdiverse lineage of mushroom-forming fungi.</title>
        <authorList>
            <person name="Looney B."/>
            <person name="Miyauchi S."/>
            <person name="Morin E."/>
            <person name="Drula E."/>
            <person name="Courty P.E."/>
            <person name="Kohler A."/>
            <person name="Kuo A."/>
            <person name="LaButti K."/>
            <person name="Pangilinan J."/>
            <person name="Lipzen A."/>
            <person name="Riley R."/>
            <person name="Andreopoulos W."/>
            <person name="He G."/>
            <person name="Johnson J."/>
            <person name="Nolan M."/>
            <person name="Tritt A."/>
            <person name="Barry K.W."/>
            <person name="Grigoriev I.V."/>
            <person name="Nagy L.G."/>
            <person name="Hibbett D."/>
            <person name="Henrissat B."/>
            <person name="Matheny P.B."/>
            <person name="Labbe J."/>
            <person name="Martin F.M."/>
        </authorList>
    </citation>
    <scope>NUCLEOTIDE SEQUENCE</scope>
    <source>
        <strain evidence="1">BPL690</strain>
    </source>
</reference>
<comment type="caution">
    <text evidence="1">The sequence shown here is derived from an EMBL/GenBank/DDBJ whole genome shotgun (WGS) entry which is preliminary data.</text>
</comment>
<dbReference type="EMBL" id="WTXG01000061">
    <property type="protein sequence ID" value="KAI0295161.1"/>
    <property type="molecule type" value="Genomic_DNA"/>
</dbReference>